<dbReference type="EMBL" id="JANJQO010001803">
    <property type="protein sequence ID" value="KAJ2969176.1"/>
    <property type="molecule type" value="Genomic_DNA"/>
</dbReference>
<evidence type="ECO:0000313" key="1">
    <source>
        <dbReference type="EMBL" id="KAJ2969176.1"/>
    </source>
</evidence>
<protein>
    <submittedName>
        <fullName evidence="1">Uncharacterized protein</fullName>
    </submittedName>
</protein>
<name>A0ACC1MSE0_9HYPO</name>
<gene>
    <name evidence="1" type="ORF">NQ176_g8806</name>
</gene>
<comment type="caution">
    <text evidence="1">The sequence shown here is derived from an EMBL/GenBank/DDBJ whole genome shotgun (WGS) entry which is preliminary data.</text>
</comment>
<accession>A0ACC1MSE0</accession>
<proteinExistence type="predicted"/>
<evidence type="ECO:0000313" key="2">
    <source>
        <dbReference type="Proteomes" id="UP001143910"/>
    </source>
</evidence>
<sequence>MTGGNTTFAPIFHSERLTFTRATSESSKGFWDAEEVFRLCYSTMLKPSDTFGVAIDEVPNYIVHLGSEPGERIGLINLCRRVPDVAPDLGFAITEEYRGKGYGGEAAARVLKYWTEEFGLKEVSLVTGYDNIVAQKTARRAGFVEGGFALYLPGKAKVMGFVLPGMKPLDGQDFKFWGDGQVPSATP</sequence>
<reference evidence="1" key="1">
    <citation type="submission" date="2022-08" db="EMBL/GenBank/DDBJ databases">
        <title>Genome Sequence of Lecanicillium fungicola.</title>
        <authorList>
            <person name="Buettner E."/>
        </authorList>
    </citation>
    <scope>NUCLEOTIDE SEQUENCE</scope>
    <source>
        <strain evidence="1">Babe33</strain>
    </source>
</reference>
<dbReference type="Proteomes" id="UP001143910">
    <property type="component" value="Unassembled WGS sequence"/>
</dbReference>
<keyword evidence="2" id="KW-1185">Reference proteome</keyword>
<organism evidence="1 2">
    <name type="scientific">Zarea fungicola</name>
    <dbReference type="NCBI Taxonomy" id="93591"/>
    <lineage>
        <taxon>Eukaryota</taxon>
        <taxon>Fungi</taxon>
        <taxon>Dikarya</taxon>
        <taxon>Ascomycota</taxon>
        <taxon>Pezizomycotina</taxon>
        <taxon>Sordariomycetes</taxon>
        <taxon>Hypocreomycetidae</taxon>
        <taxon>Hypocreales</taxon>
        <taxon>Cordycipitaceae</taxon>
        <taxon>Zarea</taxon>
    </lineage>
</organism>